<comment type="caution">
    <text evidence="8">The sequence shown here is derived from an EMBL/GenBank/DDBJ whole genome shotgun (WGS) entry which is preliminary data.</text>
</comment>
<evidence type="ECO:0000256" key="1">
    <source>
        <dbReference type="ARBA" id="ARBA00004533"/>
    </source>
</evidence>
<evidence type="ECO:0000256" key="7">
    <source>
        <dbReference type="ARBA" id="ARBA00023136"/>
    </source>
</evidence>
<keyword evidence="3" id="KW-1003">Cell membrane</keyword>
<keyword evidence="2" id="KW-0813">Transport</keyword>
<name>A0ABT7LZ50_9CYAN</name>
<evidence type="ECO:0000313" key="8">
    <source>
        <dbReference type="EMBL" id="MDL5057288.1"/>
    </source>
</evidence>
<proteinExistence type="predicted"/>
<keyword evidence="7" id="KW-0472">Membrane</keyword>
<evidence type="ECO:0000256" key="5">
    <source>
        <dbReference type="ARBA" id="ARBA00022729"/>
    </source>
</evidence>
<dbReference type="CDD" id="cd13553">
    <property type="entry name" value="PBP2_NrtA_CpmA_like"/>
    <property type="match status" value="1"/>
</dbReference>
<keyword evidence="5" id="KW-0732">Signal</keyword>
<dbReference type="Gene3D" id="3.40.190.10">
    <property type="entry name" value="Periplasmic binding protein-like II"/>
    <property type="match status" value="2"/>
</dbReference>
<accession>A0ABT7LZ50</accession>
<evidence type="ECO:0000313" key="9">
    <source>
        <dbReference type="Proteomes" id="UP001230986"/>
    </source>
</evidence>
<gene>
    <name evidence="8" type="ORF">QQ055_07395</name>
</gene>
<reference evidence="8 9" key="1">
    <citation type="submission" date="2023-06" db="EMBL/GenBank/DDBJ databases">
        <title>Whole genome sequence of Oscillatoria calcuttensis NRMC-F 0142.</title>
        <authorList>
            <person name="Shakena Fathima T."/>
            <person name="Muralitharan G."/>
            <person name="Thajuddin N."/>
        </authorList>
    </citation>
    <scope>NUCLEOTIDE SEQUENCE [LARGE SCALE GENOMIC DNA]</scope>
    <source>
        <strain evidence="8 9">NRMC-F 0142</strain>
    </source>
</reference>
<keyword evidence="9" id="KW-1185">Reference proteome</keyword>
<evidence type="ECO:0000256" key="2">
    <source>
        <dbReference type="ARBA" id="ARBA00022448"/>
    </source>
</evidence>
<keyword evidence="6" id="KW-0406">Ion transport</keyword>
<evidence type="ECO:0000256" key="3">
    <source>
        <dbReference type="ARBA" id="ARBA00022475"/>
    </source>
</evidence>
<comment type="subcellular location">
    <subcellularLocation>
        <location evidence="1">Cell inner membrane</location>
    </subcellularLocation>
</comment>
<dbReference type="InterPro" id="IPR044527">
    <property type="entry name" value="NrtA/CpmA_ABC-bd_dom"/>
</dbReference>
<dbReference type="Pfam" id="PF13379">
    <property type="entry name" value="NMT1_2"/>
    <property type="match status" value="1"/>
</dbReference>
<evidence type="ECO:0000256" key="6">
    <source>
        <dbReference type="ARBA" id="ARBA00023065"/>
    </source>
</evidence>
<dbReference type="EMBL" id="JASVEJ010000028">
    <property type="protein sequence ID" value="MDL5057288.1"/>
    <property type="molecule type" value="Genomic_DNA"/>
</dbReference>
<dbReference type="SUPFAM" id="SSF53850">
    <property type="entry name" value="Periplasmic binding protein-like II"/>
    <property type="match status" value="1"/>
</dbReference>
<evidence type="ECO:0000256" key="4">
    <source>
        <dbReference type="ARBA" id="ARBA00022519"/>
    </source>
</evidence>
<dbReference type="Proteomes" id="UP001230986">
    <property type="component" value="Unassembled WGS sequence"/>
</dbReference>
<dbReference type="PANTHER" id="PTHR30024">
    <property type="entry name" value="ALIPHATIC SULFONATES-BINDING PROTEIN-RELATED"/>
    <property type="match status" value="1"/>
</dbReference>
<dbReference type="PANTHER" id="PTHR30024:SF7">
    <property type="entry name" value="NITRATE_NITRITE BINDING PROTEIN NRTA"/>
    <property type="match status" value="1"/>
</dbReference>
<dbReference type="RefSeq" id="WP_286004477.1">
    <property type="nucleotide sequence ID" value="NZ_JASVEJ010000028.1"/>
</dbReference>
<organism evidence="8 9">
    <name type="scientific">Geitlerinema calcuttense NRMC-F 0142</name>
    <dbReference type="NCBI Taxonomy" id="2922238"/>
    <lineage>
        <taxon>Bacteria</taxon>
        <taxon>Bacillati</taxon>
        <taxon>Cyanobacteriota</taxon>
        <taxon>Cyanophyceae</taxon>
        <taxon>Geitlerinematales</taxon>
        <taxon>Geitlerinemataceae</taxon>
        <taxon>Geitlerinema</taxon>
    </lineage>
</organism>
<sequence>MGKFSRRQFFWRAGAATASSILLKGCMGYSPEALNPIPPIAQTPGGRWVAKPAPETPQITLGYFPTLAAAPLIIAQEKDLFRKYGMSEVVLIEQTDWTAAQAQIRQGSSREGLDGGQWSMPLPYLLYEGLGSANNRRIHLYVLAKLNTQGQAIAVSNLHKAQNLALNLNNAAEYIKTFSLTQGRRFRVASALANISPSLWLRYWLAAAGIDPDTDVEWANVPIAEAIQGLSNGSIDAACCSDPWSQHIVHEDIGYIAALSGDIWPFHPEDYFALRAEWVDRHPQATLAILKALLEAQQWCDRPDSRQELAQILSRRQYLNFPAYRLARTYQGKYWMGNGKRPLDRSDRSPFYWRDERGSSSFPYKSHELWFLVESVRWGFLPATAIAQAPQLIDTINRQDLWRMAARALEIPDPEIPTSASRGQERFFDGTLFDPEDPLAYLEKLEIKRLS</sequence>
<keyword evidence="4" id="KW-0997">Cell inner membrane</keyword>
<protein>
    <submittedName>
        <fullName evidence="8">CmpA/NrtA family ABC transporter substrate-binding protein</fullName>
    </submittedName>
</protein>